<comment type="function">
    <text evidence="10 12">Specifically methylates the N3 position of the uracil ring of uridine 1498 (m3U1498) in 16S rRNA. Acts on the fully assembled 30S ribosomal subunit.</text>
</comment>
<keyword evidence="16" id="KW-1185">Reference proteome</keyword>
<dbReference type="InterPro" id="IPR046887">
    <property type="entry name" value="RsmE_PUA-like"/>
</dbReference>
<dbReference type="InterPro" id="IPR015947">
    <property type="entry name" value="PUA-like_sf"/>
</dbReference>
<dbReference type="InterPro" id="IPR029026">
    <property type="entry name" value="tRNA_m1G_MTases_N"/>
</dbReference>
<evidence type="ECO:0000256" key="11">
    <source>
        <dbReference type="ARBA" id="ARBA00047944"/>
    </source>
</evidence>
<dbReference type="InterPro" id="IPR046886">
    <property type="entry name" value="RsmE_MTase_dom"/>
</dbReference>
<dbReference type="InterPro" id="IPR006700">
    <property type="entry name" value="RsmE"/>
</dbReference>
<gene>
    <name evidence="15" type="ORF">DY240_07960</name>
</gene>
<dbReference type="CDD" id="cd18084">
    <property type="entry name" value="RsmE-like"/>
    <property type="match status" value="1"/>
</dbReference>
<dbReference type="EC" id="2.1.1.193" evidence="3 12"/>
<evidence type="ECO:0000256" key="2">
    <source>
        <dbReference type="ARBA" id="ARBA00005528"/>
    </source>
</evidence>
<evidence type="ECO:0000256" key="8">
    <source>
        <dbReference type="ARBA" id="ARBA00022679"/>
    </source>
</evidence>
<evidence type="ECO:0000256" key="6">
    <source>
        <dbReference type="ARBA" id="ARBA00022552"/>
    </source>
</evidence>
<evidence type="ECO:0000259" key="14">
    <source>
        <dbReference type="Pfam" id="PF20260"/>
    </source>
</evidence>
<dbReference type="FunFam" id="3.40.1280.10:FF:000023">
    <property type="entry name" value="Ribosomal RNA small subunit methyltransferase E"/>
    <property type="match status" value="1"/>
</dbReference>
<comment type="similarity">
    <text evidence="2 12">Belongs to the RNA methyltransferase RsmE family.</text>
</comment>
<sequence length="245" mass="25588">MTAPVFLADAAALRASDVVVLDGDEGRHAAVVRRIAPGETVELTDGAGQLARCVVVAASKQGLTCEVTERFDVPEPRPRVVLAQAIPKGDRGETAVETMTEVGVDEILPWPAQRCMVRWTGERGDKALRRWRSTAREAAKQSRRAWLPVVGDPVPTTALAARVAAAALAVVLHEEATEPLGALDLPADGDILLVVGPEGGVAPDELDQLAAAGAVVARLGPTVLRTSTAGTVAAGIVLARTPRWA</sequence>
<evidence type="ECO:0000256" key="12">
    <source>
        <dbReference type="PIRNR" id="PIRNR015601"/>
    </source>
</evidence>
<dbReference type="SUPFAM" id="SSF88697">
    <property type="entry name" value="PUA domain-like"/>
    <property type="match status" value="1"/>
</dbReference>
<dbReference type="NCBIfam" id="NF008693">
    <property type="entry name" value="PRK11713.2-3"/>
    <property type="match status" value="1"/>
</dbReference>
<evidence type="ECO:0000313" key="15">
    <source>
        <dbReference type="EMBL" id="RIQ30042.1"/>
    </source>
</evidence>
<evidence type="ECO:0000313" key="16">
    <source>
        <dbReference type="Proteomes" id="UP000284057"/>
    </source>
</evidence>
<evidence type="ECO:0000256" key="4">
    <source>
        <dbReference type="ARBA" id="ARBA00013673"/>
    </source>
</evidence>
<dbReference type="NCBIfam" id="TIGR00046">
    <property type="entry name" value="RsmE family RNA methyltransferase"/>
    <property type="match status" value="1"/>
</dbReference>
<keyword evidence="6 12" id="KW-0698">rRNA processing</keyword>
<dbReference type="Gene3D" id="3.40.1280.10">
    <property type="match status" value="1"/>
</dbReference>
<keyword evidence="8 12" id="KW-0808">Transferase</keyword>
<dbReference type="AlphaFoldDB" id="A0A418KTH6"/>
<dbReference type="Gene3D" id="2.40.240.20">
    <property type="entry name" value="Hypothetical PUA domain-like, domain 1"/>
    <property type="match status" value="1"/>
</dbReference>
<feature type="domain" description="Ribosomal RNA small subunit methyltransferase E PUA-like" evidence="14">
    <location>
        <begin position="21"/>
        <end position="67"/>
    </location>
</feature>
<dbReference type="Pfam" id="PF20260">
    <property type="entry name" value="PUA_4"/>
    <property type="match status" value="1"/>
</dbReference>
<reference evidence="15 16" key="1">
    <citation type="submission" date="2018-09" db="EMBL/GenBank/DDBJ databases">
        <title>Isolation, diversity and antifungal activity of actinobacteria from wheat.</title>
        <authorList>
            <person name="Han C."/>
        </authorList>
    </citation>
    <scope>NUCLEOTIDE SEQUENCE [LARGE SCALE GENOMIC DNA]</scope>
    <source>
        <strain evidence="15 16">NEAU-YY265</strain>
    </source>
</reference>
<evidence type="ECO:0000256" key="9">
    <source>
        <dbReference type="ARBA" id="ARBA00022691"/>
    </source>
</evidence>
<dbReference type="SUPFAM" id="SSF75217">
    <property type="entry name" value="alpha/beta knot"/>
    <property type="match status" value="1"/>
</dbReference>
<organism evidence="15 16">
    <name type="scientific">Jiangella rhizosphaerae</name>
    <dbReference type="NCBI Taxonomy" id="2293569"/>
    <lineage>
        <taxon>Bacteria</taxon>
        <taxon>Bacillati</taxon>
        <taxon>Actinomycetota</taxon>
        <taxon>Actinomycetes</taxon>
        <taxon>Jiangellales</taxon>
        <taxon>Jiangellaceae</taxon>
        <taxon>Jiangella</taxon>
    </lineage>
</organism>
<evidence type="ECO:0000256" key="1">
    <source>
        <dbReference type="ARBA" id="ARBA00004496"/>
    </source>
</evidence>
<dbReference type="PANTHER" id="PTHR30027:SF3">
    <property type="entry name" value="16S RRNA (URACIL(1498)-N(3))-METHYLTRANSFERASE"/>
    <property type="match status" value="1"/>
</dbReference>
<dbReference type="EMBL" id="QUAL01000066">
    <property type="protein sequence ID" value="RIQ30042.1"/>
    <property type="molecule type" value="Genomic_DNA"/>
</dbReference>
<comment type="subcellular location">
    <subcellularLocation>
        <location evidence="1 12">Cytoplasm</location>
    </subcellularLocation>
</comment>
<feature type="domain" description="Ribosomal RNA small subunit methyltransferase E methyltransferase" evidence="13">
    <location>
        <begin position="77"/>
        <end position="237"/>
    </location>
</feature>
<dbReference type="GO" id="GO:0005737">
    <property type="term" value="C:cytoplasm"/>
    <property type="evidence" value="ECO:0007669"/>
    <property type="project" value="UniProtKB-SubCell"/>
</dbReference>
<keyword evidence="5 12" id="KW-0963">Cytoplasm</keyword>
<keyword evidence="7 12" id="KW-0489">Methyltransferase</keyword>
<protein>
    <recommendedName>
        <fullName evidence="4 12">Ribosomal RNA small subunit methyltransferase E</fullName>
        <ecNumber evidence="3 12">2.1.1.193</ecNumber>
    </recommendedName>
</protein>
<evidence type="ECO:0000256" key="3">
    <source>
        <dbReference type="ARBA" id="ARBA00012328"/>
    </source>
</evidence>
<proteinExistence type="inferred from homology"/>
<dbReference type="Pfam" id="PF04452">
    <property type="entry name" value="Methyltrans_RNA"/>
    <property type="match status" value="1"/>
</dbReference>
<dbReference type="PANTHER" id="PTHR30027">
    <property type="entry name" value="RIBOSOMAL RNA SMALL SUBUNIT METHYLTRANSFERASE E"/>
    <property type="match status" value="1"/>
</dbReference>
<evidence type="ECO:0000256" key="7">
    <source>
        <dbReference type="ARBA" id="ARBA00022603"/>
    </source>
</evidence>
<dbReference type="Proteomes" id="UP000284057">
    <property type="component" value="Unassembled WGS sequence"/>
</dbReference>
<evidence type="ECO:0000256" key="5">
    <source>
        <dbReference type="ARBA" id="ARBA00022490"/>
    </source>
</evidence>
<dbReference type="GO" id="GO:0070475">
    <property type="term" value="P:rRNA base methylation"/>
    <property type="evidence" value="ECO:0007669"/>
    <property type="project" value="TreeGrafter"/>
</dbReference>
<dbReference type="OrthoDB" id="9808126at2"/>
<dbReference type="GO" id="GO:0070042">
    <property type="term" value="F:rRNA (uridine-N3-)-methyltransferase activity"/>
    <property type="evidence" value="ECO:0007669"/>
    <property type="project" value="TreeGrafter"/>
</dbReference>
<name>A0A418KTH6_9ACTN</name>
<dbReference type="RefSeq" id="WP_119659410.1">
    <property type="nucleotide sequence ID" value="NZ_QUAL01000066.1"/>
</dbReference>
<dbReference type="InterPro" id="IPR029028">
    <property type="entry name" value="Alpha/beta_knot_MTases"/>
</dbReference>
<comment type="caution">
    <text evidence="15">The sequence shown here is derived from an EMBL/GenBank/DDBJ whole genome shotgun (WGS) entry which is preliminary data.</text>
</comment>
<keyword evidence="9 12" id="KW-0949">S-adenosyl-L-methionine</keyword>
<dbReference type="PIRSF" id="PIRSF015601">
    <property type="entry name" value="MTase_slr0722"/>
    <property type="match status" value="1"/>
</dbReference>
<evidence type="ECO:0000259" key="13">
    <source>
        <dbReference type="Pfam" id="PF04452"/>
    </source>
</evidence>
<comment type="catalytic activity">
    <reaction evidence="11 12">
        <text>uridine(1498) in 16S rRNA + S-adenosyl-L-methionine = N(3)-methyluridine(1498) in 16S rRNA + S-adenosyl-L-homocysteine + H(+)</text>
        <dbReference type="Rhea" id="RHEA:42920"/>
        <dbReference type="Rhea" id="RHEA-COMP:10283"/>
        <dbReference type="Rhea" id="RHEA-COMP:10284"/>
        <dbReference type="ChEBI" id="CHEBI:15378"/>
        <dbReference type="ChEBI" id="CHEBI:57856"/>
        <dbReference type="ChEBI" id="CHEBI:59789"/>
        <dbReference type="ChEBI" id="CHEBI:65315"/>
        <dbReference type="ChEBI" id="CHEBI:74502"/>
        <dbReference type="EC" id="2.1.1.193"/>
    </reaction>
</comment>
<accession>A0A418KTH6</accession>
<evidence type="ECO:0000256" key="10">
    <source>
        <dbReference type="ARBA" id="ARBA00025699"/>
    </source>
</evidence>